<keyword evidence="3" id="KW-1185">Reference proteome</keyword>
<sequence>SEVEFAPQLPRDNTGNWGSDATRKEIKHACEGVIGANPTSPLLRW</sequence>
<organism evidence="2 3">
    <name type="scientific">Rhynchophorus ferrugineus</name>
    <name type="common">Red palm weevil</name>
    <name type="synonym">Curculio ferrugineus</name>
    <dbReference type="NCBI Taxonomy" id="354439"/>
    <lineage>
        <taxon>Eukaryota</taxon>
        <taxon>Metazoa</taxon>
        <taxon>Ecdysozoa</taxon>
        <taxon>Arthropoda</taxon>
        <taxon>Hexapoda</taxon>
        <taxon>Insecta</taxon>
        <taxon>Pterygota</taxon>
        <taxon>Neoptera</taxon>
        <taxon>Endopterygota</taxon>
        <taxon>Coleoptera</taxon>
        <taxon>Polyphaga</taxon>
        <taxon>Cucujiformia</taxon>
        <taxon>Curculionidae</taxon>
        <taxon>Dryophthorinae</taxon>
        <taxon>Rhynchophorus</taxon>
    </lineage>
</organism>
<proteinExistence type="predicted"/>
<feature type="non-terminal residue" evidence="2">
    <location>
        <position position="1"/>
    </location>
</feature>
<dbReference type="Proteomes" id="UP000625711">
    <property type="component" value="Unassembled WGS sequence"/>
</dbReference>
<evidence type="ECO:0000313" key="3">
    <source>
        <dbReference type="Proteomes" id="UP000625711"/>
    </source>
</evidence>
<feature type="region of interest" description="Disordered" evidence="1">
    <location>
        <begin position="1"/>
        <end position="22"/>
    </location>
</feature>
<accession>A0A834MB07</accession>
<dbReference type="EMBL" id="JAACXV010004193">
    <property type="protein sequence ID" value="KAF7277093.1"/>
    <property type="molecule type" value="Genomic_DNA"/>
</dbReference>
<comment type="caution">
    <text evidence="2">The sequence shown here is derived from an EMBL/GenBank/DDBJ whole genome shotgun (WGS) entry which is preliminary data.</text>
</comment>
<name>A0A834MB07_RHYFE</name>
<evidence type="ECO:0000313" key="2">
    <source>
        <dbReference type="EMBL" id="KAF7277093.1"/>
    </source>
</evidence>
<reference evidence="2" key="1">
    <citation type="submission" date="2020-08" db="EMBL/GenBank/DDBJ databases">
        <title>Genome sequencing and assembly of the red palm weevil Rhynchophorus ferrugineus.</title>
        <authorList>
            <person name="Dias G.B."/>
            <person name="Bergman C.M."/>
            <person name="Manee M."/>
        </authorList>
    </citation>
    <scope>NUCLEOTIDE SEQUENCE</scope>
    <source>
        <strain evidence="2">AA-2017</strain>
        <tissue evidence="2">Whole larva</tissue>
    </source>
</reference>
<dbReference type="AlphaFoldDB" id="A0A834MB07"/>
<evidence type="ECO:0000256" key="1">
    <source>
        <dbReference type="SAM" id="MobiDB-lite"/>
    </source>
</evidence>
<gene>
    <name evidence="2" type="ORF">GWI33_009454</name>
</gene>
<protein>
    <submittedName>
        <fullName evidence="2">Uncharacterized protein</fullName>
    </submittedName>
</protein>